<evidence type="ECO:0000313" key="2">
    <source>
        <dbReference type="EMBL" id="MPN14071.1"/>
    </source>
</evidence>
<dbReference type="InterPro" id="IPR015939">
    <property type="entry name" value="Fum_Rdtase/Succ_DH_flav-like_C"/>
</dbReference>
<comment type="caution">
    <text evidence="2">The sequence shown here is derived from an EMBL/GenBank/DDBJ whole genome shotgun (WGS) entry which is preliminary data.</text>
</comment>
<sequence>MTKKGGIVRNISELTEAAEEIGQYEKMLSGMSLNTIFEIETLNMATVALEILKGATSRNKSAGAHYRSDDRQQ</sequence>
<dbReference type="GO" id="GO:0016491">
    <property type="term" value="F:oxidoreductase activity"/>
    <property type="evidence" value="ECO:0007669"/>
    <property type="project" value="InterPro"/>
</dbReference>
<feature type="domain" description="Fumarate reductase/succinate dehydrogenase flavoprotein-like C-terminal" evidence="1">
    <location>
        <begin position="1"/>
        <end position="69"/>
    </location>
</feature>
<dbReference type="Gene3D" id="1.20.58.100">
    <property type="entry name" value="Fumarate reductase/succinate dehydrogenase flavoprotein-like, C-terminal domain"/>
    <property type="match status" value="1"/>
</dbReference>
<evidence type="ECO:0000259" key="1">
    <source>
        <dbReference type="Pfam" id="PF02910"/>
    </source>
</evidence>
<protein>
    <recommendedName>
        <fullName evidence="1">Fumarate reductase/succinate dehydrogenase flavoprotein-like C-terminal domain-containing protein</fullName>
    </recommendedName>
</protein>
<reference evidence="2" key="1">
    <citation type="submission" date="2019-08" db="EMBL/GenBank/DDBJ databases">
        <authorList>
            <person name="Kucharzyk K."/>
            <person name="Murdoch R.W."/>
            <person name="Higgins S."/>
            <person name="Loffler F."/>
        </authorList>
    </citation>
    <scope>NUCLEOTIDE SEQUENCE</scope>
</reference>
<dbReference type="InterPro" id="IPR037099">
    <property type="entry name" value="Fum_R/Succ_DH_flav-like_C_sf"/>
</dbReference>
<accession>A0A645FI48</accession>
<name>A0A645FI48_9ZZZZ</name>
<dbReference type="SUPFAM" id="SSF46977">
    <property type="entry name" value="Succinate dehydrogenase/fumarate reductase flavoprotein C-terminal domain"/>
    <property type="match status" value="1"/>
</dbReference>
<dbReference type="AlphaFoldDB" id="A0A645FI48"/>
<gene>
    <name evidence="2" type="ORF">SDC9_161397</name>
</gene>
<proteinExistence type="predicted"/>
<organism evidence="2">
    <name type="scientific">bioreactor metagenome</name>
    <dbReference type="NCBI Taxonomy" id="1076179"/>
    <lineage>
        <taxon>unclassified sequences</taxon>
        <taxon>metagenomes</taxon>
        <taxon>ecological metagenomes</taxon>
    </lineage>
</organism>
<dbReference type="EMBL" id="VSSQ01060661">
    <property type="protein sequence ID" value="MPN14071.1"/>
    <property type="molecule type" value="Genomic_DNA"/>
</dbReference>
<dbReference type="Pfam" id="PF02910">
    <property type="entry name" value="Succ_DH_flav_C"/>
    <property type="match status" value="1"/>
</dbReference>